<evidence type="ECO:0000256" key="2">
    <source>
        <dbReference type="ARBA" id="ARBA00022679"/>
    </source>
</evidence>
<dbReference type="SUPFAM" id="SSF52540">
    <property type="entry name" value="P-loop containing nucleoside triphosphate hydrolases"/>
    <property type="match status" value="1"/>
</dbReference>
<reference evidence="10 11" key="1">
    <citation type="submission" date="2019-10" db="EMBL/GenBank/DDBJ databases">
        <authorList>
            <person name="Blom J."/>
        </authorList>
    </citation>
    <scope>NUCLEOTIDE SEQUENCE [LARGE SCALE GENOMIC DNA]</scope>
    <source>
        <strain evidence="10 11">ES3154-GLU</strain>
    </source>
</reference>
<proteinExistence type="inferred from homology"/>
<dbReference type="CDD" id="cd02019">
    <property type="entry name" value="NK"/>
    <property type="match status" value="1"/>
</dbReference>
<evidence type="ECO:0000256" key="7">
    <source>
        <dbReference type="ARBA" id="ARBA00048478"/>
    </source>
</evidence>
<dbReference type="Pfam" id="PF02224">
    <property type="entry name" value="Cytidylate_kin"/>
    <property type="match status" value="1"/>
</dbReference>
<evidence type="ECO:0000256" key="4">
    <source>
        <dbReference type="ARBA" id="ARBA00022777"/>
    </source>
</evidence>
<dbReference type="Gene3D" id="3.40.50.300">
    <property type="entry name" value="P-loop containing nucleotide triphosphate hydrolases"/>
    <property type="match status" value="1"/>
</dbReference>
<dbReference type="AlphaFoldDB" id="A0A6I8M6X7"/>
<comment type="subcellular location">
    <subcellularLocation>
        <location evidence="8">Cytoplasm</location>
    </subcellularLocation>
</comment>
<dbReference type="NCBIfam" id="TIGR00017">
    <property type="entry name" value="cmk"/>
    <property type="match status" value="1"/>
</dbReference>
<dbReference type="InterPro" id="IPR027417">
    <property type="entry name" value="P-loop_NTPase"/>
</dbReference>
<evidence type="ECO:0000256" key="5">
    <source>
        <dbReference type="ARBA" id="ARBA00022840"/>
    </source>
</evidence>
<dbReference type="GO" id="GO:0015949">
    <property type="term" value="P:nucleobase-containing small molecule interconversion"/>
    <property type="evidence" value="ECO:0007669"/>
    <property type="project" value="TreeGrafter"/>
</dbReference>
<protein>
    <recommendedName>
        <fullName evidence="8">Cytidylate kinase</fullName>
        <shortName evidence="8">CK</shortName>
        <ecNumber evidence="8">2.7.4.25</ecNumber>
    </recommendedName>
    <alternativeName>
        <fullName evidence="8">Cytidine monophosphate kinase</fullName>
        <shortName evidence="8">CMP kinase</shortName>
    </alternativeName>
</protein>
<organism evidence="10 11">
    <name type="scientific">Oceanivirga miroungae</name>
    <dbReference type="NCBI Taxonomy" id="1130046"/>
    <lineage>
        <taxon>Bacteria</taxon>
        <taxon>Fusobacteriati</taxon>
        <taxon>Fusobacteriota</taxon>
        <taxon>Fusobacteriia</taxon>
        <taxon>Fusobacteriales</taxon>
        <taxon>Leptotrichiaceae</taxon>
        <taxon>Oceanivirga</taxon>
    </lineage>
</organism>
<keyword evidence="11" id="KW-1185">Reference proteome</keyword>
<dbReference type="Proteomes" id="UP000419017">
    <property type="component" value="Unassembled WGS sequence"/>
</dbReference>
<comment type="similarity">
    <text evidence="1 8">Belongs to the cytidylate kinase family. Type 1 subfamily.</text>
</comment>
<keyword evidence="8" id="KW-0963">Cytoplasm</keyword>
<feature type="domain" description="Cytidylate kinase" evidence="9">
    <location>
        <begin position="3"/>
        <end position="204"/>
    </location>
</feature>
<keyword evidence="5 8" id="KW-0067">ATP-binding</keyword>
<dbReference type="GO" id="GO:0006220">
    <property type="term" value="P:pyrimidine nucleotide metabolic process"/>
    <property type="evidence" value="ECO:0007669"/>
    <property type="project" value="UniProtKB-UniRule"/>
</dbReference>
<dbReference type="PANTHER" id="PTHR21299:SF2">
    <property type="entry name" value="CYTIDYLATE KINASE"/>
    <property type="match status" value="1"/>
</dbReference>
<evidence type="ECO:0000313" key="10">
    <source>
        <dbReference type="EMBL" id="VWL85155.1"/>
    </source>
</evidence>
<gene>
    <name evidence="8" type="primary">cmk</name>
    <name evidence="10" type="ORF">OMES3154_00439</name>
</gene>
<keyword evidence="2 8" id="KW-0808">Transferase</keyword>
<accession>A0A6I8M6X7</accession>
<comment type="catalytic activity">
    <reaction evidence="7 8">
        <text>CMP + ATP = CDP + ADP</text>
        <dbReference type="Rhea" id="RHEA:11600"/>
        <dbReference type="ChEBI" id="CHEBI:30616"/>
        <dbReference type="ChEBI" id="CHEBI:58069"/>
        <dbReference type="ChEBI" id="CHEBI:60377"/>
        <dbReference type="ChEBI" id="CHEBI:456216"/>
        <dbReference type="EC" id="2.7.4.25"/>
    </reaction>
</comment>
<dbReference type="GO" id="GO:0005829">
    <property type="term" value="C:cytosol"/>
    <property type="evidence" value="ECO:0007669"/>
    <property type="project" value="TreeGrafter"/>
</dbReference>
<feature type="binding site" evidence="8">
    <location>
        <begin position="7"/>
        <end position="15"/>
    </location>
    <ligand>
        <name>ATP</name>
        <dbReference type="ChEBI" id="CHEBI:30616"/>
    </ligand>
</feature>
<keyword evidence="4 8" id="KW-0418">Kinase</keyword>
<comment type="catalytic activity">
    <reaction evidence="6 8">
        <text>dCMP + ATP = dCDP + ADP</text>
        <dbReference type="Rhea" id="RHEA:25094"/>
        <dbReference type="ChEBI" id="CHEBI:30616"/>
        <dbReference type="ChEBI" id="CHEBI:57566"/>
        <dbReference type="ChEBI" id="CHEBI:58593"/>
        <dbReference type="ChEBI" id="CHEBI:456216"/>
        <dbReference type="EC" id="2.7.4.25"/>
    </reaction>
</comment>
<evidence type="ECO:0000256" key="3">
    <source>
        <dbReference type="ARBA" id="ARBA00022741"/>
    </source>
</evidence>
<dbReference type="InterPro" id="IPR011994">
    <property type="entry name" value="Cytidylate_kinase_dom"/>
</dbReference>
<dbReference type="RefSeq" id="WP_156683174.1">
    <property type="nucleotide sequence ID" value="NZ_CABWIB010000001.1"/>
</dbReference>
<dbReference type="PANTHER" id="PTHR21299">
    <property type="entry name" value="CYTIDYLATE KINASE/PANTOATE-BETA-ALANINE LIGASE"/>
    <property type="match status" value="1"/>
</dbReference>
<sequence>MIIAIDGPSGVGKSSIAKAISKKLNIYHLDTGAMYRTLAYKLKKDNIEFSKELLKDFDFQIKDNKFYLDNEDITDKIRENDISILASNISKIKEVREFMVELQRKISNNKDVVLDGRDIATVVFPNADIKLYIDASAEIRAKRRFLELNETISFDKILEDIKNRDYQDMTREIAPLVKADDAILVDTSNMSLEEVIKKIIDIIEGEQK</sequence>
<dbReference type="HAMAP" id="MF_00238">
    <property type="entry name" value="Cytidyl_kinase_type1"/>
    <property type="match status" value="1"/>
</dbReference>
<name>A0A6I8M6X7_9FUSO</name>
<evidence type="ECO:0000256" key="1">
    <source>
        <dbReference type="ARBA" id="ARBA00009427"/>
    </source>
</evidence>
<dbReference type="GO" id="GO:0005524">
    <property type="term" value="F:ATP binding"/>
    <property type="evidence" value="ECO:0007669"/>
    <property type="project" value="UniProtKB-UniRule"/>
</dbReference>
<keyword evidence="3 8" id="KW-0547">Nucleotide-binding</keyword>
<evidence type="ECO:0000313" key="11">
    <source>
        <dbReference type="Proteomes" id="UP000419017"/>
    </source>
</evidence>
<dbReference type="InterPro" id="IPR003136">
    <property type="entry name" value="Cytidylate_kin"/>
</dbReference>
<dbReference type="CDD" id="cd02020">
    <property type="entry name" value="CMPK"/>
    <property type="match status" value="1"/>
</dbReference>
<evidence type="ECO:0000259" key="9">
    <source>
        <dbReference type="Pfam" id="PF02224"/>
    </source>
</evidence>
<dbReference type="GO" id="GO:0036431">
    <property type="term" value="F:dCMP kinase activity"/>
    <property type="evidence" value="ECO:0007669"/>
    <property type="project" value="InterPro"/>
</dbReference>
<evidence type="ECO:0000256" key="8">
    <source>
        <dbReference type="HAMAP-Rule" id="MF_00238"/>
    </source>
</evidence>
<evidence type="ECO:0000256" key="6">
    <source>
        <dbReference type="ARBA" id="ARBA00047615"/>
    </source>
</evidence>
<dbReference type="EC" id="2.7.4.25" evidence="8"/>
<dbReference type="EMBL" id="CABWIB010000001">
    <property type="protein sequence ID" value="VWL85155.1"/>
    <property type="molecule type" value="Genomic_DNA"/>
</dbReference>